<dbReference type="RefSeq" id="WP_358362353.1">
    <property type="nucleotide sequence ID" value="NZ_JBEZFP010000135.1"/>
</dbReference>
<feature type="compositionally biased region" description="Low complexity" evidence="1">
    <location>
        <begin position="8"/>
        <end position="32"/>
    </location>
</feature>
<feature type="compositionally biased region" description="Low complexity" evidence="1">
    <location>
        <begin position="41"/>
        <end position="54"/>
    </location>
</feature>
<protein>
    <submittedName>
        <fullName evidence="3">Uncharacterized protein</fullName>
    </submittedName>
</protein>
<name>A0ABV3DSK7_9ACTN</name>
<dbReference type="EMBL" id="JBEZFP010000135">
    <property type="protein sequence ID" value="MEU8138710.1"/>
    <property type="molecule type" value="Genomic_DNA"/>
</dbReference>
<gene>
    <name evidence="3" type="ORF">AB0C36_35080</name>
</gene>
<feature type="transmembrane region" description="Helical" evidence="2">
    <location>
        <begin position="66"/>
        <end position="84"/>
    </location>
</feature>
<evidence type="ECO:0000313" key="4">
    <source>
        <dbReference type="Proteomes" id="UP001551482"/>
    </source>
</evidence>
<evidence type="ECO:0000256" key="1">
    <source>
        <dbReference type="SAM" id="MobiDB-lite"/>
    </source>
</evidence>
<proteinExistence type="predicted"/>
<keyword evidence="2" id="KW-0812">Transmembrane</keyword>
<dbReference type="SUPFAM" id="SSF81995">
    <property type="entry name" value="beta-sandwich domain of Sec23/24"/>
    <property type="match status" value="1"/>
</dbReference>
<sequence length="182" mass="19622">MSNPFANGPQGPSDQSPYGQQPQPYGQQQPYPAQMPPQQPPYGQQQPPNYYGTPPQQPRRKPWMKYIRIGVPVVVVIVAAAVYFTKDDSAAKSAKVGDCMEHVKKDGGDDIKKAECGTPAGQYTVVGKFSGTTKGEKCQEIPAWKSGAGEGVYFYLDEGSSETLLCLNANENAPDPLAVPEG</sequence>
<feature type="region of interest" description="Disordered" evidence="1">
    <location>
        <begin position="1"/>
        <end position="58"/>
    </location>
</feature>
<evidence type="ECO:0000313" key="3">
    <source>
        <dbReference type="EMBL" id="MEU8138710.1"/>
    </source>
</evidence>
<dbReference type="Proteomes" id="UP001551482">
    <property type="component" value="Unassembled WGS sequence"/>
</dbReference>
<accession>A0ABV3DSK7</accession>
<keyword evidence="4" id="KW-1185">Reference proteome</keyword>
<comment type="caution">
    <text evidence="3">The sequence shown here is derived from an EMBL/GenBank/DDBJ whole genome shotgun (WGS) entry which is preliminary data.</text>
</comment>
<evidence type="ECO:0000256" key="2">
    <source>
        <dbReference type="SAM" id="Phobius"/>
    </source>
</evidence>
<organism evidence="3 4">
    <name type="scientific">Streptodolium elevatio</name>
    <dbReference type="NCBI Taxonomy" id="3157996"/>
    <lineage>
        <taxon>Bacteria</taxon>
        <taxon>Bacillati</taxon>
        <taxon>Actinomycetota</taxon>
        <taxon>Actinomycetes</taxon>
        <taxon>Kitasatosporales</taxon>
        <taxon>Streptomycetaceae</taxon>
        <taxon>Streptodolium</taxon>
    </lineage>
</organism>
<reference evidence="3 4" key="1">
    <citation type="submission" date="2024-06" db="EMBL/GenBank/DDBJ databases">
        <title>The Natural Products Discovery Center: Release of the First 8490 Sequenced Strains for Exploring Actinobacteria Biosynthetic Diversity.</title>
        <authorList>
            <person name="Kalkreuter E."/>
            <person name="Kautsar S.A."/>
            <person name="Yang D."/>
            <person name="Bader C.D."/>
            <person name="Teijaro C.N."/>
            <person name="Fluegel L."/>
            <person name="Davis C.M."/>
            <person name="Simpson J.R."/>
            <person name="Lauterbach L."/>
            <person name="Steele A.D."/>
            <person name="Gui C."/>
            <person name="Meng S."/>
            <person name="Li G."/>
            <person name="Viehrig K."/>
            <person name="Ye F."/>
            <person name="Su P."/>
            <person name="Kiefer A.F."/>
            <person name="Nichols A."/>
            <person name="Cepeda A.J."/>
            <person name="Yan W."/>
            <person name="Fan B."/>
            <person name="Jiang Y."/>
            <person name="Adhikari A."/>
            <person name="Zheng C.-J."/>
            <person name="Schuster L."/>
            <person name="Cowan T.M."/>
            <person name="Smanski M.J."/>
            <person name="Chevrette M.G."/>
            <person name="De Carvalho L.P.S."/>
            <person name="Shen B."/>
        </authorList>
    </citation>
    <scope>NUCLEOTIDE SEQUENCE [LARGE SCALE GENOMIC DNA]</scope>
    <source>
        <strain evidence="3 4">NPDC048946</strain>
    </source>
</reference>
<keyword evidence="2" id="KW-1133">Transmembrane helix</keyword>
<keyword evidence="2" id="KW-0472">Membrane</keyword>